<dbReference type="Proteomes" id="UP000005239">
    <property type="component" value="Unassembled WGS sequence"/>
</dbReference>
<dbReference type="CDD" id="cd00257">
    <property type="entry name" value="beta-trefoil_FSCN-like"/>
    <property type="match status" value="1"/>
</dbReference>
<dbReference type="Gene3D" id="2.80.10.50">
    <property type="match status" value="1"/>
</dbReference>
<dbReference type="AlphaFoldDB" id="A0A2A6BHA4"/>
<dbReference type="PANTHER" id="PTHR33351">
    <property type="entry name" value="HISACTOPHILIN-1-RELATED"/>
    <property type="match status" value="1"/>
</dbReference>
<evidence type="ECO:0000313" key="3">
    <source>
        <dbReference type="EnsemblMetazoa" id="PPA01577.1"/>
    </source>
</evidence>
<feature type="region of interest" description="Disordered" evidence="1">
    <location>
        <begin position="26"/>
        <end position="185"/>
    </location>
</feature>
<dbReference type="GO" id="GO:0015629">
    <property type="term" value="C:actin cytoskeleton"/>
    <property type="evidence" value="ECO:0000318"/>
    <property type="project" value="GO_Central"/>
</dbReference>
<dbReference type="EnsemblMetazoa" id="PPA01577.1">
    <property type="protein sequence ID" value="PPA01577.1"/>
    <property type="gene ID" value="WBGene00091131"/>
</dbReference>
<keyword evidence="4" id="KW-1185">Reference proteome</keyword>
<dbReference type="GO" id="GO:0051015">
    <property type="term" value="F:actin filament binding"/>
    <property type="evidence" value="ECO:0000318"/>
    <property type="project" value="GO_Central"/>
</dbReference>
<evidence type="ECO:0000256" key="2">
    <source>
        <dbReference type="SAM" id="SignalP"/>
    </source>
</evidence>
<protein>
    <submittedName>
        <fullName evidence="3">Uncharacterized protein</fullName>
    </submittedName>
</protein>
<accession>A0A2A6BHA4</accession>
<name>A0A2A6BHA4_PRIPA</name>
<feature type="signal peptide" evidence="2">
    <location>
        <begin position="1"/>
        <end position="17"/>
    </location>
</feature>
<reference evidence="4" key="1">
    <citation type="journal article" date="2008" name="Nat. Genet.">
        <title>The Pristionchus pacificus genome provides a unique perspective on nematode lifestyle and parasitism.</title>
        <authorList>
            <person name="Dieterich C."/>
            <person name="Clifton S.W."/>
            <person name="Schuster L.N."/>
            <person name="Chinwalla A."/>
            <person name="Delehaunty K."/>
            <person name="Dinkelacker I."/>
            <person name="Fulton L."/>
            <person name="Fulton R."/>
            <person name="Godfrey J."/>
            <person name="Minx P."/>
            <person name="Mitreva M."/>
            <person name="Roeseler W."/>
            <person name="Tian H."/>
            <person name="Witte H."/>
            <person name="Yang S.P."/>
            <person name="Wilson R.K."/>
            <person name="Sommer R.J."/>
        </authorList>
    </citation>
    <scope>NUCLEOTIDE SEQUENCE [LARGE SCALE GENOMIC DNA]</scope>
    <source>
        <strain evidence="4">PS312</strain>
    </source>
</reference>
<dbReference type="PANTHER" id="PTHR33351:SF1">
    <property type="entry name" value="IG-LIKE DOMAIN-CONTAINING PROTEIN-RELATED"/>
    <property type="match status" value="1"/>
</dbReference>
<organism evidence="3 4">
    <name type="scientific">Pristionchus pacificus</name>
    <name type="common">Parasitic nematode worm</name>
    <dbReference type="NCBI Taxonomy" id="54126"/>
    <lineage>
        <taxon>Eukaryota</taxon>
        <taxon>Metazoa</taxon>
        <taxon>Ecdysozoa</taxon>
        <taxon>Nematoda</taxon>
        <taxon>Chromadorea</taxon>
        <taxon>Rhabditida</taxon>
        <taxon>Rhabditina</taxon>
        <taxon>Diplogasteromorpha</taxon>
        <taxon>Diplogasteroidea</taxon>
        <taxon>Neodiplogasteridae</taxon>
        <taxon>Pristionchus</taxon>
    </lineage>
</organism>
<dbReference type="InterPro" id="IPR052883">
    <property type="entry name" value="Hisactophilin"/>
</dbReference>
<dbReference type="InterPro" id="IPR008999">
    <property type="entry name" value="Actin-crosslinking"/>
</dbReference>
<feature type="compositionally biased region" description="Polar residues" evidence="1">
    <location>
        <begin position="166"/>
        <end position="182"/>
    </location>
</feature>
<evidence type="ECO:0000313" key="4">
    <source>
        <dbReference type="Proteomes" id="UP000005239"/>
    </source>
</evidence>
<proteinExistence type="predicted"/>
<dbReference type="GO" id="GO:0030041">
    <property type="term" value="P:actin filament polymerization"/>
    <property type="evidence" value="ECO:0000318"/>
    <property type="project" value="GO_Central"/>
</dbReference>
<accession>A0A8R1U3V5</accession>
<dbReference type="SUPFAM" id="SSF50405">
    <property type="entry name" value="Actin-crosslinking proteins"/>
    <property type="match status" value="1"/>
</dbReference>
<gene>
    <name evidence="3" type="primary">WBGene00091131</name>
</gene>
<keyword evidence="2" id="KW-0732">Signal</keyword>
<evidence type="ECO:0000256" key="1">
    <source>
        <dbReference type="SAM" id="MobiDB-lite"/>
    </source>
</evidence>
<feature type="chain" id="PRO_5043501082" evidence="2">
    <location>
        <begin position="18"/>
        <end position="308"/>
    </location>
</feature>
<feature type="compositionally biased region" description="Low complexity" evidence="1">
    <location>
        <begin position="28"/>
        <end position="103"/>
    </location>
</feature>
<sequence length="308" mass="32573">MYLKLLVFPLLLHTVESAFKNCGGADKTSGMGSSVAATSTGSSGSSLSSSAVSTSEGSTTSTRAQTTSSTTSTTTVVPTEPEKTTTSATGASTSHSSTVVPTTKDPGSVSTLAADPFVGLSSTTVVQQENRDGSTPDGSEMPDLESTEGKSSPDATTEEQFVDGVETTQRSTVDESTFSSTKPIDGKDPVGAWKLKSVRYHTYLHVTNAKGIEMSSEASRWIIERVNGKLVLKSDPGLFLRLSEETEGDIILSKDEVGANIWIAKDDGDNKWSFAVEGRWLTARNTGGVKTRVTDSPGQFEIFILEPY</sequence>
<reference evidence="3" key="2">
    <citation type="submission" date="2022-06" db="UniProtKB">
        <authorList>
            <consortium name="EnsemblMetazoa"/>
        </authorList>
    </citation>
    <scope>IDENTIFICATION</scope>
    <source>
        <strain evidence="3">PS312</strain>
    </source>
</reference>